<dbReference type="SUPFAM" id="SSF140860">
    <property type="entry name" value="Pseudo ankyrin repeat-like"/>
    <property type="match status" value="1"/>
</dbReference>
<proteinExistence type="predicted"/>
<name>A0A3G5AFD1_9VIRU</name>
<dbReference type="EMBL" id="MK072489">
    <property type="protein sequence ID" value="AYV85926.1"/>
    <property type="molecule type" value="Genomic_DNA"/>
</dbReference>
<evidence type="ECO:0000313" key="1">
    <source>
        <dbReference type="EMBL" id="AYV85926.1"/>
    </source>
</evidence>
<accession>A0A3G5AFD1</accession>
<protein>
    <recommendedName>
        <fullName evidence="2">Ankyrin repeat protein</fullName>
    </recommendedName>
</protein>
<gene>
    <name evidence="1" type="ORF">Solivirus1_83</name>
</gene>
<reference evidence="1" key="1">
    <citation type="submission" date="2018-10" db="EMBL/GenBank/DDBJ databases">
        <title>Hidden diversity of soil giant viruses.</title>
        <authorList>
            <person name="Schulz F."/>
            <person name="Alteio L."/>
            <person name="Goudeau D."/>
            <person name="Ryan E.M."/>
            <person name="Malmstrom R.R."/>
            <person name="Blanchard J."/>
            <person name="Woyke T."/>
        </authorList>
    </citation>
    <scope>NUCLEOTIDE SEQUENCE</scope>
    <source>
        <strain evidence="1">SOV1</strain>
    </source>
</reference>
<organism evidence="1">
    <name type="scientific">Solivirus sp</name>
    <dbReference type="NCBI Taxonomy" id="2487772"/>
    <lineage>
        <taxon>Viruses</taxon>
        <taxon>Pithoviruses</taxon>
    </lineage>
</organism>
<sequence length="186" mass="21938">MNLQYPSALQKRYANTVFPDLPNELIIDILAKTDHASFSNLCGEPEFRSYCSGNSALSERLYEERCKKKLDQEFLKFKPPEMKWKKFYNRIIFFVRNLNYRTLDTNFSNYYTAQGMLMELKIYYEILNKLPNIDAIIIATKAGHLDVLKWLFEKGVKFSKTIAVMALVNEQYDIVDWLATKGIYRR</sequence>
<evidence type="ECO:0008006" key="2">
    <source>
        <dbReference type="Google" id="ProtNLM"/>
    </source>
</evidence>